<dbReference type="GO" id="GO:0008270">
    <property type="term" value="F:zinc ion binding"/>
    <property type="evidence" value="ECO:0007669"/>
    <property type="project" value="TreeGrafter"/>
</dbReference>
<reference evidence="8 9" key="1">
    <citation type="journal article" date="2016" name="Mol. Biol. Evol.">
        <title>Comparative Genomics of Early-Diverging Mushroom-Forming Fungi Provides Insights into the Origins of Lignocellulose Decay Capabilities.</title>
        <authorList>
            <person name="Nagy L.G."/>
            <person name="Riley R."/>
            <person name="Tritt A."/>
            <person name="Adam C."/>
            <person name="Daum C."/>
            <person name="Floudas D."/>
            <person name="Sun H."/>
            <person name="Yadav J.S."/>
            <person name="Pangilinan J."/>
            <person name="Larsson K.H."/>
            <person name="Matsuura K."/>
            <person name="Barry K."/>
            <person name="Labutti K."/>
            <person name="Kuo R."/>
            <person name="Ohm R.A."/>
            <person name="Bhattacharya S.S."/>
            <person name="Shirouzu T."/>
            <person name="Yoshinaga Y."/>
            <person name="Martin F.M."/>
            <person name="Grigoriev I.V."/>
            <person name="Hibbett D.S."/>
        </authorList>
    </citation>
    <scope>NUCLEOTIDE SEQUENCE [LARGE SCALE GENOMIC DNA]</scope>
    <source>
        <strain evidence="8 9">HHB12029</strain>
    </source>
</reference>
<evidence type="ECO:0000256" key="2">
    <source>
        <dbReference type="ARBA" id="ARBA00005975"/>
    </source>
</evidence>
<dbReference type="Proteomes" id="UP000077266">
    <property type="component" value="Unassembled WGS sequence"/>
</dbReference>
<name>A0A165CQB2_EXIGL</name>
<dbReference type="AlphaFoldDB" id="A0A165CQB2"/>
<feature type="domain" description="LITAF" evidence="7">
    <location>
        <begin position="112"/>
        <end position="194"/>
    </location>
</feature>
<evidence type="ECO:0000256" key="1">
    <source>
        <dbReference type="ARBA" id="ARBA00004170"/>
    </source>
</evidence>
<evidence type="ECO:0000256" key="4">
    <source>
        <dbReference type="ARBA" id="ARBA00022833"/>
    </source>
</evidence>
<gene>
    <name evidence="8" type="ORF">EXIGLDRAFT_729147</name>
</gene>
<sequence>MNATDDLPRYEPQSYTPHPFLPGKLQAELRRDSQLETMADSGPSTAATRSPVLLSTIAAPPRVVESRSIPLAPRPILRLEIPGSPLISRPVVPVPPAQMHSAVSGMPTVIIQPQAYRLPQPQNLGKTAAEVQCPYCNSCQKTRTETRSGDYTMMMSIVMGVFTCLWCVPYAFDVCKDVEHSCSNCDRPVARWHRHGGKVDVPLGDGRGLQ</sequence>
<evidence type="ECO:0000259" key="7">
    <source>
        <dbReference type="PROSITE" id="PS51837"/>
    </source>
</evidence>
<comment type="subcellular location">
    <subcellularLocation>
        <location evidence="1">Membrane</location>
        <topology evidence="1">Peripheral membrane protein</topology>
    </subcellularLocation>
</comment>
<comment type="similarity">
    <text evidence="2">Belongs to the CDIP1/LITAF family.</text>
</comment>
<organism evidence="8 9">
    <name type="scientific">Exidia glandulosa HHB12029</name>
    <dbReference type="NCBI Taxonomy" id="1314781"/>
    <lineage>
        <taxon>Eukaryota</taxon>
        <taxon>Fungi</taxon>
        <taxon>Dikarya</taxon>
        <taxon>Basidiomycota</taxon>
        <taxon>Agaricomycotina</taxon>
        <taxon>Agaricomycetes</taxon>
        <taxon>Auriculariales</taxon>
        <taxon>Exidiaceae</taxon>
        <taxon>Exidia</taxon>
    </lineage>
</organism>
<dbReference type="GO" id="GO:0016020">
    <property type="term" value="C:membrane"/>
    <property type="evidence" value="ECO:0007669"/>
    <property type="project" value="UniProtKB-SubCell"/>
</dbReference>
<proteinExistence type="inferred from homology"/>
<keyword evidence="3" id="KW-0479">Metal-binding</keyword>
<keyword evidence="9" id="KW-1185">Reference proteome</keyword>
<accession>A0A165CQB2</accession>
<dbReference type="Pfam" id="PF10601">
    <property type="entry name" value="zf-LITAF-like"/>
    <property type="match status" value="1"/>
</dbReference>
<dbReference type="OrthoDB" id="3055433at2759"/>
<evidence type="ECO:0000256" key="5">
    <source>
        <dbReference type="ARBA" id="ARBA00023136"/>
    </source>
</evidence>
<evidence type="ECO:0000313" key="8">
    <source>
        <dbReference type="EMBL" id="KZV82893.1"/>
    </source>
</evidence>
<dbReference type="InterPro" id="IPR037519">
    <property type="entry name" value="LITAF_fam"/>
</dbReference>
<dbReference type="InterPro" id="IPR006629">
    <property type="entry name" value="LITAF"/>
</dbReference>
<dbReference type="PANTHER" id="PTHR23292">
    <property type="entry name" value="LIPOPOLYSACCHARIDE-INDUCED TUMOR NECROSIS FACTOR-ALPHA FACTOR"/>
    <property type="match status" value="1"/>
</dbReference>
<dbReference type="InParanoid" id="A0A165CQB2"/>
<evidence type="ECO:0000313" key="9">
    <source>
        <dbReference type="Proteomes" id="UP000077266"/>
    </source>
</evidence>
<dbReference type="STRING" id="1314781.A0A165CQB2"/>
<dbReference type="PANTHER" id="PTHR23292:SF6">
    <property type="entry name" value="FI16602P1-RELATED"/>
    <property type="match status" value="1"/>
</dbReference>
<evidence type="ECO:0000256" key="3">
    <source>
        <dbReference type="ARBA" id="ARBA00022723"/>
    </source>
</evidence>
<keyword evidence="4" id="KW-0862">Zinc</keyword>
<feature type="region of interest" description="Disordered" evidence="6">
    <location>
        <begin position="1"/>
        <end position="21"/>
    </location>
</feature>
<dbReference type="EMBL" id="KV426299">
    <property type="protein sequence ID" value="KZV82893.1"/>
    <property type="molecule type" value="Genomic_DNA"/>
</dbReference>
<protein>
    <recommendedName>
        <fullName evidence="7">LITAF domain-containing protein</fullName>
    </recommendedName>
</protein>
<dbReference type="SMART" id="SM00714">
    <property type="entry name" value="LITAF"/>
    <property type="match status" value="1"/>
</dbReference>
<keyword evidence="5" id="KW-0472">Membrane</keyword>
<evidence type="ECO:0000256" key="6">
    <source>
        <dbReference type="SAM" id="MobiDB-lite"/>
    </source>
</evidence>
<dbReference type="PROSITE" id="PS51837">
    <property type="entry name" value="LITAF"/>
    <property type="match status" value="1"/>
</dbReference>